<evidence type="ECO:0000256" key="6">
    <source>
        <dbReference type="SAM" id="SignalP"/>
    </source>
</evidence>
<organism evidence="8 9">
    <name type="scientific">Actinophytocola xanthii</name>
    <dbReference type="NCBI Taxonomy" id="1912961"/>
    <lineage>
        <taxon>Bacteria</taxon>
        <taxon>Bacillati</taxon>
        <taxon>Actinomycetota</taxon>
        <taxon>Actinomycetes</taxon>
        <taxon>Pseudonocardiales</taxon>
        <taxon>Pseudonocardiaceae</taxon>
    </lineage>
</organism>
<dbReference type="STRING" id="1912961.BU204_28630"/>
<accession>A0A1Q8CE00</accession>
<evidence type="ECO:0000259" key="7">
    <source>
        <dbReference type="PROSITE" id="PS50983"/>
    </source>
</evidence>
<dbReference type="RefSeq" id="WP_075128879.1">
    <property type="nucleotide sequence ID" value="NZ_MSIE01000059.1"/>
</dbReference>
<dbReference type="PROSITE" id="PS50983">
    <property type="entry name" value="FE_B12_PBP"/>
    <property type="match status" value="1"/>
</dbReference>
<dbReference type="CDD" id="cd01146">
    <property type="entry name" value="FhuD"/>
    <property type="match status" value="1"/>
</dbReference>
<reference evidence="8 9" key="1">
    <citation type="submission" date="2016-12" db="EMBL/GenBank/DDBJ databases">
        <title>The draft genome sequence of Actinophytocola sp. 11-183.</title>
        <authorList>
            <person name="Wang W."/>
            <person name="Yuan L."/>
        </authorList>
    </citation>
    <scope>NUCLEOTIDE SEQUENCE [LARGE SCALE GENOMIC DNA]</scope>
    <source>
        <strain evidence="8 9">11-183</strain>
    </source>
</reference>
<keyword evidence="3" id="KW-0813">Transport</keyword>
<dbReference type="PANTHER" id="PTHR30532">
    <property type="entry name" value="IRON III DICITRATE-BINDING PERIPLASMIC PROTEIN"/>
    <property type="match status" value="1"/>
</dbReference>
<evidence type="ECO:0000256" key="5">
    <source>
        <dbReference type="SAM" id="MobiDB-lite"/>
    </source>
</evidence>
<feature type="domain" description="Fe/B12 periplasmic-binding" evidence="7">
    <location>
        <begin position="60"/>
        <end position="327"/>
    </location>
</feature>
<dbReference type="PANTHER" id="PTHR30532:SF1">
    <property type="entry name" value="IRON(3+)-HYDROXAMATE-BINDING PROTEIN FHUD"/>
    <property type="match status" value="1"/>
</dbReference>
<dbReference type="PROSITE" id="PS51257">
    <property type="entry name" value="PROKAR_LIPOPROTEIN"/>
    <property type="match status" value="1"/>
</dbReference>
<gene>
    <name evidence="8" type="ORF">BU204_28630</name>
</gene>
<feature type="region of interest" description="Disordered" evidence="5">
    <location>
        <begin position="22"/>
        <end position="51"/>
    </location>
</feature>
<evidence type="ECO:0000256" key="4">
    <source>
        <dbReference type="ARBA" id="ARBA00022729"/>
    </source>
</evidence>
<feature type="signal peptide" evidence="6">
    <location>
        <begin position="1"/>
        <end position="19"/>
    </location>
</feature>
<comment type="caution">
    <text evidence="8">The sequence shown here is derived from an EMBL/GenBank/DDBJ whole genome shotgun (WGS) entry which is preliminary data.</text>
</comment>
<dbReference type="GO" id="GO:1901678">
    <property type="term" value="P:iron coordination entity transport"/>
    <property type="evidence" value="ECO:0007669"/>
    <property type="project" value="UniProtKB-ARBA"/>
</dbReference>
<dbReference type="Proteomes" id="UP000185596">
    <property type="component" value="Unassembled WGS sequence"/>
</dbReference>
<keyword evidence="4 6" id="KW-0732">Signal</keyword>
<evidence type="ECO:0000256" key="1">
    <source>
        <dbReference type="ARBA" id="ARBA00004196"/>
    </source>
</evidence>
<evidence type="ECO:0000313" key="8">
    <source>
        <dbReference type="EMBL" id="OLF12604.1"/>
    </source>
</evidence>
<dbReference type="AlphaFoldDB" id="A0A1Q8CE00"/>
<comment type="similarity">
    <text evidence="2">Belongs to the bacterial solute-binding protein 8 family.</text>
</comment>
<evidence type="ECO:0000256" key="2">
    <source>
        <dbReference type="ARBA" id="ARBA00008814"/>
    </source>
</evidence>
<keyword evidence="9" id="KW-1185">Reference proteome</keyword>
<name>A0A1Q8CE00_9PSEU</name>
<dbReference type="Pfam" id="PF01497">
    <property type="entry name" value="Peripla_BP_2"/>
    <property type="match status" value="1"/>
</dbReference>
<dbReference type="InterPro" id="IPR051313">
    <property type="entry name" value="Bact_iron-sidero_bind"/>
</dbReference>
<dbReference type="InterPro" id="IPR002491">
    <property type="entry name" value="ABC_transptr_periplasmic_BD"/>
</dbReference>
<sequence length="327" mass="34129">MRKLIGLCLAAVLATAACGTTEDPAAADRSTPAGDGGGSGPVTVTDSRGKEVKLDAPAERVAATEWNAVEHLVSLGVMPVGVSDIKGYGQWVSAEPLDDTPTDIGTRGEPSMDTLAKLDVDLVVVTDALVEGAVEKIEETTPVIVLAGGDTKDSIGKMFDNLDIVAKATGTEDRAAELRAEFDKKIDEGKDAVAEAGADGTKVAFSDAWVDSGSVSIRPFAKGSLVADVLAEIGLENAWPMEGDPVYGLAQADVEGLTVLGDDVRFWYIANDAFGDPYADQLANNAIWKNLPFVKSGEVHRFPDSLWMFGGPGSMGQFIDAAVDALG</sequence>
<protein>
    <submittedName>
        <fullName evidence="8">ABC transporter substrate-binding protein</fullName>
    </submittedName>
</protein>
<evidence type="ECO:0000256" key="3">
    <source>
        <dbReference type="ARBA" id="ARBA00022448"/>
    </source>
</evidence>
<proteinExistence type="inferred from homology"/>
<evidence type="ECO:0000313" key="9">
    <source>
        <dbReference type="Proteomes" id="UP000185596"/>
    </source>
</evidence>
<dbReference type="GO" id="GO:0030288">
    <property type="term" value="C:outer membrane-bounded periplasmic space"/>
    <property type="evidence" value="ECO:0007669"/>
    <property type="project" value="TreeGrafter"/>
</dbReference>
<dbReference type="SUPFAM" id="SSF53807">
    <property type="entry name" value="Helical backbone' metal receptor"/>
    <property type="match status" value="1"/>
</dbReference>
<dbReference type="EMBL" id="MSIE01000059">
    <property type="protein sequence ID" value="OLF12604.1"/>
    <property type="molecule type" value="Genomic_DNA"/>
</dbReference>
<dbReference type="OrthoDB" id="9793175at2"/>
<dbReference type="Gene3D" id="3.40.50.1980">
    <property type="entry name" value="Nitrogenase molybdenum iron protein domain"/>
    <property type="match status" value="2"/>
</dbReference>
<comment type="subcellular location">
    <subcellularLocation>
        <location evidence="1">Cell envelope</location>
    </subcellularLocation>
</comment>
<feature type="chain" id="PRO_5039553934" evidence="6">
    <location>
        <begin position="20"/>
        <end position="327"/>
    </location>
</feature>